<dbReference type="InParanoid" id="L2GSA6"/>
<dbReference type="VEuPathDB" id="MicrosporidiaDB:VCUG_02550"/>
<dbReference type="GeneID" id="19880411"/>
<name>L2GSA6_VAVCU</name>
<dbReference type="AlphaFoldDB" id="L2GSA6"/>
<sequence length="125" mass="14648">MKTMIVSFIVYLLQLYATDTGSTSTVTDTSDDFIIRQYMELEYMDGDYVKTLPVDESFFERYSDVDLCKEVHKSFCRHQKVGELCSRYIKTFLQEGNILEKELSHVPEIIGAKQGTEEMETRREY</sequence>
<gene>
    <name evidence="2" type="ORF">VCUG_02550</name>
</gene>
<dbReference type="EMBL" id="GL877477">
    <property type="protein sequence ID" value="ELA45960.1"/>
    <property type="molecule type" value="Genomic_DNA"/>
</dbReference>
<reference evidence="3" key="1">
    <citation type="submission" date="2011-03" db="EMBL/GenBank/DDBJ databases">
        <title>The genome sequence of Vavraia culicis strain floridensis.</title>
        <authorList>
            <consortium name="The Broad Institute Genome Sequencing Platform"/>
            <person name="Cuomo C."/>
            <person name="Becnel J."/>
            <person name="Sanscrainte N."/>
            <person name="Young S.K."/>
            <person name="Zeng Q."/>
            <person name="Gargeya S."/>
            <person name="Fitzgerald M."/>
            <person name="Haas B."/>
            <person name="Abouelleil A."/>
            <person name="Alvarado L."/>
            <person name="Arachchi H.M."/>
            <person name="Berlin A."/>
            <person name="Chapman S.B."/>
            <person name="Gearin G."/>
            <person name="Goldberg J."/>
            <person name="Griggs A."/>
            <person name="Gujja S."/>
            <person name="Hansen M."/>
            <person name="Heiman D."/>
            <person name="Howarth C."/>
            <person name="Larimer J."/>
            <person name="Lui A."/>
            <person name="MacDonald P.J.P."/>
            <person name="McCowen C."/>
            <person name="Montmayeur A."/>
            <person name="Murphy C."/>
            <person name="Neiman D."/>
            <person name="Pearson M."/>
            <person name="Priest M."/>
            <person name="Roberts A."/>
            <person name="Saif S."/>
            <person name="Shea T."/>
            <person name="Sisk P."/>
            <person name="Stolte C."/>
            <person name="Sykes S."/>
            <person name="Wortman J."/>
            <person name="Nusbaum C."/>
            <person name="Birren B."/>
        </authorList>
    </citation>
    <scope>NUCLEOTIDE SEQUENCE [LARGE SCALE GENOMIC DNA]</scope>
    <source>
        <strain evidence="3">floridensis</strain>
    </source>
</reference>
<feature type="chain" id="PRO_5003960112" evidence="1">
    <location>
        <begin position="21"/>
        <end position="125"/>
    </location>
</feature>
<dbReference type="HOGENOM" id="CLU_1994342_0_0_1"/>
<dbReference type="RefSeq" id="XP_008075557.1">
    <property type="nucleotide sequence ID" value="XM_008077366.1"/>
</dbReference>
<keyword evidence="3" id="KW-1185">Reference proteome</keyword>
<accession>L2GSA6</accession>
<dbReference type="Proteomes" id="UP000011081">
    <property type="component" value="Unassembled WGS sequence"/>
</dbReference>
<evidence type="ECO:0000313" key="2">
    <source>
        <dbReference type="EMBL" id="ELA45960.1"/>
    </source>
</evidence>
<organism evidence="2 3">
    <name type="scientific">Vavraia culicis (isolate floridensis)</name>
    <name type="common">Microsporidian parasite</name>
    <dbReference type="NCBI Taxonomy" id="948595"/>
    <lineage>
        <taxon>Eukaryota</taxon>
        <taxon>Fungi</taxon>
        <taxon>Fungi incertae sedis</taxon>
        <taxon>Microsporidia</taxon>
        <taxon>Pleistophoridae</taxon>
        <taxon>Vavraia</taxon>
    </lineage>
</organism>
<keyword evidence="1" id="KW-0732">Signal</keyword>
<proteinExistence type="predicted"/>
<protein>
    <submittedName>
        <fullName evidence="2">Uncharacterized protein</fullName>
    </submittedName>
</protein>
<evidence type="ECO:0000313" key="3">
    <source>
        <dbReference type="Proteomes" id="UP000011081"/>
    </source>
</evidence>
<dbReference type="STRING" id="948595.L2GSA6"/>
<feature type="signal peptide" evidence="1">
    <location>
        <begin position="1"/>
        <end position="20"/>
    </location>
</feature>
<evidence type="ECO:0000256" key="1">
    <source>
        <dbReference type="SAM" id="SignalP"/>
    </source>
</evidence>